<dbReference type="Pfam" id="PF14467">
    <property type="entry name" value="DUF4426"/>
    <property type="match status" value="1"/>
</dbReference>
<feature type="domain" description="DUF4426" evidence="2">
    <location>
        <begin position="31"/>
        <end position="149"/>
    </location>
</feature>
<sequence length="150" mass="16830">MTSVHRTFVALLGIVLGTFLGAGWAQANEVDFDSHVVHYTVVNTTFLSPEVARAYDIRRSRSRALVNIVVMERDGDDLKPISASLRGQTVNLNQQVRPLEFREVREADAIYHLAEARVRPGEVLDFRIQIRVAGADEPMPLDFRQAAFVP</sequence>
<dbReference type="RefSeq" id="WP_006746878.1">
    <property type="nucleotide sequence ID" value="NZ_CP007029.1"/>
</dbReference>
<evidence type="ECO:0000313" key="3">
    <source>
        <dbReference type="EMBL" id="AHE99552.1"/>
    </source>
</evidence>
<organism evidence="3 4">
    <name type="scientific">Thioalkalivibrio paradoxus ARh 1</name>
    <dbReference type="NCBI Taxonomy" id="713585"/>
    <lineage>
        <taxon>Bacteria</taxon>
        <taxon>Pseudomonadati</taxon>
        <taxon>Pseudomonadota</taxon>
        <taxon>Gammaproteobacteria</taxon>
        <taxon>Chromatiales</taxon>
        <taxon>Ectothiorhodospiraceae</taxon>
        <taxon>Thioalkalivibrio</taxon>
    </lineage>
</organism>
<accession>W0DQL4</accession>
<name>W0DQL4_9GAMM</name>
<dbReference type="OrthoDB" id="8563353at2"/>
<evidence type="ECO:0000256" key="1">
    <source>
        <dbReference type="SAM" id="SignalP"/>
    </source>
</evidence>
<dbReference type="HOGENOM" id="CLU_141658_1_0_6"/>
<dbReference type="InterPro" id="IPR025218">
    <property type="entry name" value="DUF4426"/>
</dbReference>
<evidence type="ECO:0000259" key="2">
    <source>
        <dbReference type="Pfam" id="PF14467"/>
    </source>
</evidence>
<dbReference type="AlphaFoldDB" id="W0DQL4"/>
<evidence type="ECO:0000313" key="4">
    <source>
        <dbReference type="Proteomes" id="UP000005289"/>
    </source>
</evidence>
<feature type="signal peptide" evidence="1">
    <location>
        <begin position="1"/>
        <end position="27"/>
    </location>
</feature>
<dbReference type="EMBL" id="CP007029">
    <property type="protein sequence ID" value="AHE99552.1"/>
    <property type="molecule type" value="Genomic_DNA"/>
</dbReference>
<reference evidence="3 4" key="1">
    <citation type="submission" date="2013-12" db="EMBL/GenBank/DDBJ databases">
        <authorList>
            <consortium name="DOE Joint Genome Institute"/>
            <person name="Muyzer G."/>
            <person name="Huntemann M."/>
            <person name="Han J."/>
            <person name="Chen A."/>
            <person name="Kyrpides N."/>
            <person name="Mavromatis K."/>
            <person name="Markowitz V."/>
            <person name="Palaniappan K."/>
            <person name="Ivanova N."/>
            <person name="Schaumberg A."/>
            <person name="Pati A."/>
            <person name="Liolios K."/>
            <person name="Nordberg H.P."/>
            <person name="Cantor M.N."/>
            <person name="Hua S.X."/>
            <person name="Woyke T."/>
        </authorList>
    </citation>
    <scope>NUCLEOTIDE SEQUENCE [LARGE SCALE GENOMIC DNA]</scope>
    <source>
        <strain evidence="3 4">ARh 1</strain>
    </source>
</reference>
<feature type="chain" id="PRO_5004786966" description="DUF4426 domain-containing protein" evidence="1">
    <location>
        <begin position="28"/>
        <end position="150"/>
    </location>
</feature>
<gene>
    <name evidence="3" type="ORF">THITH_16060</name>
</gene>
<keyword evidence="1" id="KW-0732">Signal</keyword>
<dbReference type="KEGG" id="tti:THITH_16060"/>
<proteinExistence type="predicted"/>
<keyword evidence="4" id="KW-1185">Reference proteome</keyword>
<dbReference type="Proteomes" id="UP000005289">
    <property type="component" value="Chromosome"/>
</dbReference>
<dbReference type="Gene3D" id="2.60.40.3340">
    <property type="entry name" value="Domain of unknown function DUF4426"/>
    <property type="match status" value="1"/>
</dbReference>
<dbReference type="STRING" id="713585.THITH_16060"/>
<protein>
    <recommendedName>
        <fullName evidence="2">DUF4426 domain-containing protein</fullName>
    </recommendedName>
</protein>